<evidence type="ECO:0000313" key="1">
    <source>
        <dbReference type="EMBL" id="RBP48946.1"/>
    </source>
</evidence>
<dbReference type="EMBL" id="QNRT01000005">
    <property type="protein sequence ID" value="RBP48946.1"/>
    <property type="molecule type" value="Genomic_DNA"/>
</dbReference>
<dbReference type="Proteomes" id="UP000253083">
    <property type="component" value="Unassembled WGS sequence"/>
</dbReference>
<keyword evidence="2" id="KW-1185">Reference proteome</keyword>
<reference evidence="1 2" key="1">
    <citation type="submission" date="2018-06" db="EMBL/GenBank/DDBJ databases">
        <title>Genomic Encyclopedia of Type Strains, Phase IV (KMG-IV): sequencing the most valuable type-strain genomes for metagenomic binning, comparative biology and taxonomic classification.</title>
        <authorList>
            <person name="Goeker M."/>
        </authorList>
    </citation>
    <scope>NUCLEOTIDE SEQUENCE [LARGE SCALE GENOMIC DNA]</scope>
    <source>
        <strain evidence="1 2">DSM 24032</strain>
    </source>
</reference>
<evidence type="ECO:0000313" key="2">
    <source>
        <dbReference type="Proteomes" id="UP000253083"/>
    </source>
</evidence>
<organism evidence="1 2">
    <name type="scientific">Arenicella xantha</name>
    <dbReference type="NCBI Taxonomy" id="644221"/>
    <lineage>
        <taxon>Bacteria</taxon>
        <taxon>Pseudomonadati</taxon>
        <taxon>Pseudomonadota</taxon>
        <taxon>Gammaproteobacteria</taxon>
        <taxon>Arenicellales</taxon>
        <taxon>Arenicellaceae</taxon>
        <taxon>Arenicella</taxon>
    </lineage>
</organism>
<protein>
    <recommendedName>
        <fullName evidence="3">2-oxoglutarate-Fe(II)-dependent oxygenase superfamily protein</fullName>
    </recommendedName>
</protein>
<proteinExistence type="predicted"/>
<dbReference type="AlphaFoldDB" id="A0A395JGF6"/>
<dbReference type="RefSeq" id="WP_211317035.1">
    <property type="nucleotide sequence ID" value="NZ_QNRT01000005.1"/>
</dbReference>
<name>A0A395JGF6_9GAMM</name>
<comment type="caution">
    <text evidence="1">The sequence shown here is derived from an EMBL/GenBank/DDBJ whole genome shotgun (WGS) entry which is preliminary data.</text>
</comment>
<accession>A0A395JGF6</accession>
<gene>
    <name evidence="1" type="ORF">DFR28_105286</name>
</gene>
<sequence length="96" mass="11079">MLLATAAWPLAFDMYLLRFSVGDEIPPHQDQVNNGEHHRVNIILKHAKEGGLFICHDAIYDSSRIKYFRPDQSVHQVTKIIQGSRYVFSIGWNRKA</sequence>
<dbReference type="InParanoid" id="A0A395JGF6"/>
<evidence type="ECO:0008006" key="3">
    <source>
        <dbReference type="Google" id="ProtNLM"/>
    </source>
</evidence>